<evidence type="ECO:0000256" key="4">
    <source>
        <dbReference type="ARBA" id="ARBA00023163"/>
    </source>
</evidence>
<dbReference type="FunFam" id="3.40.1810.10:FF:000006">
    <property type="entry name" value="Agamous-like MADS-box protein AGL62"/>
    <property type="match status" value="1"/>
</dbReference>
<evidence type="ECO:0000259" key="7">
    <source>
        <dbReference type="PROSITE" id="PS50066"/>
    </source>
</evidence>
<dbReference type="InterPro" id="IPR036879">
    <property type="entry name" value="TF_MADSbox_sf"/>
</dbReference>
<dbReference type="InterPro" id="IPR033896">
    <property type="entry name" value="MEF2-like_N"/>
</dbReference>
<dbReference type="Gene3D" id="3.40.1810.10">
    <property type="entry name" value="Transcription factor, MADS-box"/>
    <property type="match status" value="1"/>
</dbReference>
<evidence type="ECO:0000256" key="6">
    <source>
        <dbReference type="SAM" id="MobiDB-lite"/>
    </source>
</evidence>
<evidence type="ECO:0000256" key="3">
    <source>
        <dbReference type="ARBA" id="ARBA00023125"/>
    </source>
</evidence>
<evidence type="ECO:0000256" key="2">
    <source>
        <dbReference type="ARBA" id="ARBA00023015"/>
    </source>
</evidence>
<comment type="subcellular location">
    <subcellularLocation>
        <location evidence="1">Nucleus</location>
    </subcellularLocation>
</comment>
<feature type="compositionally biased region" description="Polar residues" evidence="6">
    <location>
        <begin position="1"/>
        <end position="10"/>
    </location>
</feature>
<dbReference type="EMBL" id="JBEAFC010000003">
    <property type="protein sequence ID" value="KAL1564549.1"/>
    <property type="molecule type" value="Genomic_DNA"/>
</dbReference>
<keyword evidence="3" id="KW-0238">DNA-binding</keyword>
<dbReference type="InterPro" id="IPR002100">
    <property type="entry name" value="TF_MADSbox"/>
</dbReference>
<dbReference type="PANTHER" id="PTHR11945:SF776">
    <property type="entry name" value="AGAMOUS-LIKE 50-RELATED"/>
    <property type="match status" value="1"/>
</dbReference>
<organism evidence="8 9">
    <name type="scientific">Salvia divinorum</name>
    <name type="common">Maria pastora</name>
    <name type="synonym">Diviner's sage</name>
    <dbReference type="NCBI Taxonomy" id="28513"/>
    <lineage>
        <taxon>Eukaryota</taxon>
        <taxon>Viridiplantae</taxon>
        <taxon>Streptophyta</taxon>
        <taxon>Embryophyta</taxon>
        <taxon>Tracheophyta</taxon>
        <taxon>Spermatophyta</taxon>
        <taxon>Magnoliopsida</taxon>
        <taxon>eudicotyledons</taxon>
        <taxon>Gunneridae</taxon>
        <taxon>Pentapetalae</taxon>
        <taxon>asterids</taxon>
        <taxon>lamiids</taxon>
        <taxon>Lamiales</taxon>
        <taxon>Lamiaceae</taxon>
        <taxon>Nepetoideae</taxon>
        <taxon>Mentheae</taxon>
        <taxon>Salviinae</taxon>
        <taxon>Salvia</taxon>
        <taxon>Salvia subgen. Calosphace</taxon>
    </lineage>
</organism>
<protein>
    <submittedName>
        <fullName evidence="8">Agamous-like MADS-box protein AGL62</fullName>
    </submittedName>
</protein>
<keyword evidence="9" id="KW-1185">Reference proteome</keyword>
<dbReference type="GO" id="GO:0003677">
    <property type="term" value="F:DNA binding"/>
    <property type="evidence" value="ECO:0007669"/>
    <property type="project" value="UniProtKB-KW"/>
</dbReference>
<proteinExistence type="predicted"/>
<dbReference type="PRINTS" id="PR00404">
    <property type="entry name" value="MADSDOMAIN"/>
</dbReference>
<dbReference type="PROSITE" id="PS50066">
    <property type="entry name" value="MADS_BOX_2"/>
    <property type="match status" value="1"/>
</dbReference>
<evidence type="ECO:0000313" key="8">
    <source>
        <dbReference type="EMBL" id="KAL1564549.1"/>
    </source>
</evidence>
<sequence length="244" mass="26866">MNSSASSKQSAPARKSKGRQKVKMVKMENHSNLQVTFSKRRAGLFKKASELCTLCGAEAAIVVFSPANKVYCFGHPSVEAVVDRLSAPPPPTHLLMEAHRNSNIRDLNIELTRLETMLRAERARAGEIDQLREAGRQQRWLPASLDGLDDSQLGALKERVVGFKKDLDDKLQKEMVRVSESSQHVHCHSTDPSFAYPALSLGFDHLLPYSTINNGYCHGWSGGVFDGSKGASSSTLPNVFFPTI</sequence>
<evidence type="ECO:0000256" key="5">
    <source>
        <dbReference type="ARBA" id="ARBA00023242"/>
    </source>
</evidence>
<dbReference type="Proteomes" id="UP001567538">
    <property type="component" value="Unassembled WGS sequence"/>
</dbReference>
<keyword evidence="2" id="KW-0805">Transcription regulation</keyword>
<keyword evidence="5" id="KW-0539">Nucleus</keyword>
<dbReference type="PANTHER" id="PTHR11945">
    <property type="entry name" value="MADS BOX PROTEIN"/>
    <property type="match status" value="1"/>
</dbReference>
<reference evidence="8 9" key="1">
    <citation type="submission" date="2024-06" db="EMBL/GenBank/DDBJ databases">
        <title>A chromosome level genome sequence of Diviner's sage (Salvia divinorum).</title>
        <authorList>
            <person name="Ford S.A."/>
            <person name="Ro D.-K."/>
            <person name="Ness R.W."/>
            <person name="Phillips M.A."/>
        </authorList>
    </citation>
    <scope>NUCLEOTIDE SEQUENCE [LARGE SCALE GENOMIC DNA]</scope>
    <source>
        <strain evidence="8">SAF-2024a</strain>
        <tissue evidence="8">Leaf</tissue>
    </source>
</reference>
<dbReference type="SUPFAM" id="SSF55455">
    <property type="entry name" value="SRF-like"/>
    <property type="match status" value="1"/>
</dbReference>
<evidence type="ECO:0000313" key="9">
    <source>
        <dbReference type="Proteomes" id="UP001567538"/>
    </source>
</evidence>
<comment type="caution">
    <text evidence="8">The sequence shown here is derived from an EMBL/GenBank/DDBJ whole genome shotgun (WGS) entry which is preliminary data.</text>
</comment>
<name>A0ABD1IA28_SALDI</name>
<accession>A0ABD1IA28</accession>
<dbReference type="GO" id="GO:0005634">
    <property type="term" value="C:nucleus"/>
    <property type="evidence" value="ECO:0007669"/>
    <property type="project" value="UniProtKB-SubCell"/>
</dbReference>
<dbReference type="AlphaFoldDB" id="A0ABD1IA28"/>
<dbReference type="CDD" id="cd00265">
    <property type="entry name" value="MADS_MEF2_like"/>
    <property type="match status" value="1"/>
</dbReference>
<feature type="domain" description="MADS-box" evidence="7">
    <location>
        <begin position="17"/>
        <end position="77"/>
    </location>
</feature>
<keyword evidence="4" id="KW-0804">Transcription</keyword>
<evidence type="ECO:0000256" key="1">
    <source>
        <dbReference type="ARBA" id="ARBA00004123"/>
    </source>
</evidence>
<dbReference type="Pfam" id="PF00319">
    <property type="entry name" value="SRF-TF"/>
    <property type="match status" value="1"/>
</dbReference>
<dbReference type="SMART" id="SM00432">
    <property type="entry name" value="MADS"/>
    <property type="match status" value="1"/>
</dbReference>
<gene>
    <name evidence="8" type="ORF">AAHA92_06876</name>
</gene>
<feature type="region of interest" description="Disordered" evidence="6">
    <location>
        <begin position="1"/>
        <end position="22"/>
    </location>
</feature>